<dbReference type="AlphaFoldDB" id="A0A0F9DMU2"/>
<name>A0A0F9DMU2_9ZZZZ</name>
<sequence length="57" mass="5932">MPEIALEDLDLNTSSLSIDAAAEGSEPLDGATNKSLVPLSSIVGNYNPHRAAVTYAM</sequence>
<feature type="non-terminal residue" evidence="1">
    <location>
        <position position="57"/>
    </location>
</feature>
<dbReference type="EMBL" id="LAZR01038644">
    <property type="protein sequence ID" value="KKL19011.1"/>
    <property type="molecule type" value="Genomic_DNA"/>
</dbReference>
<organism evidence="1">
    <name type="scientific">marine sediment metagenome</name>
    <dbReference type="NCBI Taxonomy" id="412755"/>
    <lineage>
        <taxon>unclassified sequences</taxon>
        <taxon>metagenomes</taxon>
        <taxon>ecological metagenomes</taxon>
    </lineage>
</organism>
<comment type="caution">
    <text evidence="1">The sequence shown here is derived from an EMBL/GenBank/DDBJ whole genome shotgun (WGS) entry which is preliminary data.</text>
</comment>
<accession>A0A0F9DMU2</accession>
<protein>
    <submittedName>
        <fullName evidence="1">Uncharacterized protein</fullName>
    </submittedName>
</protein>
<gene>
    <name evidence="1" type="ORF">LCGC14_2469790</name>
</gene>
<evidence type="ECO:0000313" key="1">
    <source>
        <dbReference type="EMBL" id="KKL19011.1"/>
    </source>
</evidence>
<proteinExistence type="predicted"/>
<reference evidence="1" key="1">
    <citation type="journal article" date="2015" name="Nature">
        <title>Complex archaea that bridge the gap between prokaryotes and eukaryotes.</title>
        <authorList>
            <person name="Spang A."/>
            <person name="Saw J.H."/>
            <person name="Jorgensen S.L."/>
            <person name="Zaremba-Niedzwiedzka K."/>
            <person name="Martijn J."/>
            <person name="Lind A.E."/>
            <person name="van Eijk R."/>
            <person name="Schleper C."/>
            <person name="Guy L."/>
            <person name="Ettema T.J."/>
        </authorList>
    </citation>
    <scope>NUCLEOTIDE SEQUENCE</scope>
</reference>